<organism evidence="1">
    <name type="scientific">Mariniphaga anaerophila</name>
    <dbReference type="NCBI Taxonomy" id="1484053"/>
    <lineage>
        <taxon>Bacteria</taxon>
        <taxon>Pseudomonadati</taxon>
        <taxon>Bacteroidota</taxon>
        <taxon>Bacteroidia</taxon>
        <taxon>Marinilabiliales</taxon>
        <taxon>Prolixibacteraceae</taxon>
        <taxon>Mariniphaga</taxon>
    </lineage>
</organism>
<protein>
    <recommendedName>
        <fullName evidence="2">Phosphoribosyl-AMP cyclohydrolase</fullName>
    </recommendedName>
</protein>
<dbReference type="AlphaFoldDB" id="A0A831LLC7"/>
<accession>A0A831LLC7</accession>
<dbReference type="InterPro" id="IPR016878">
    <property type="entry name" value="MICAH-like"/>
</dbReference>
<comment type="caution">
    <text evidence="1">The sequence shown here is derived from an EMBL/GenBank/DDBJ whole genome shotgun (WGS) entry which is preliminary data.</text>
</comment>
<evidence type="ECO:0000313" key="1">
    <source>
        <dbReference type="EMBL" id="HDR50864.1"/>
    </source>
</evidence>
<sequence>MNKVITEQEIIQIQQKWAESLIRIGEVFKKSKDYKSAAIKHVDTFYGYSEGTVLFKPTLANNRQFRKTFESALSYFIGGNPNFPQDVGFALVPWKEVRFKNSGFILKKEFAVVMGNYFFTNFTGREVKVEFTFGFFRNNDGRLKINLHHSSIPYSKD</sequence>
<dbReference type="Gene3D" id="3.10.450.50">
    <property type="match status" value="1"/>
</dbReference>
<evidence type="ECO:0008006" key="2">
    <source>
        <dbReference type="Google" id="ProtNLM"/>
    </source>
</evidence>
<dbReference type="EMBL" id="DSDK01000248">
    <property type="protein sequence ID" value="HDR50864.1"/>
    <property type="molecule type" value="Genomic_DNA"/>
</dbReference>
<gene>
    <name evidence="1" type="ORF">ENN90_04485</name>
</gene>
<proteinExistence type="predicted"/>
<name>A0A831LLC7_9BACT</name>
<dbReference type="PIRSF" id="PIRSF028288">
    <property type="entry name" value="UCP028288"/>
    <property type="match status" value="1"/>
</dbReference>
<reference evidence="1" key="1">
    <citation type="journal article" date="2020" name="mSystems">
        <title>Genome- and Community-Level Interaction Insights into Carbon Utilization and Element Cycling Functions of Hydrothermarchaeota in Hydrothermal Sediment.</title>
        <authorList>
            <person name="Zhou Z."/>
            <person name="Liu Y."/>
            <person name="Xu W."/>
            <person name="Pan J."/>
            <person name="Luo Z.H."/>
            <person name="Li M."/>
        </authorList>
    </citation>
    <scope>NUCLEOTIDE SEQUENCE [LARGE SCALE GENOMIC DNA]</scope>
    <source>
        <strain evidence="1">SpSt-1217</strain>
    </source>
</reference>
<dbReference type="Proteomes" id="UP000886047">
    <property type="component" value="Unassembled WGS sequence"/>
</dbReference>